<feature type="domain" description="RNA polymerase sigma-70 region 2" evidence="5">
    <location>
        <begin position="4"/>
        <end position="71"/>
    </location>
</feature>
<evidence type="ECO:0000256" key="2">
    <source>
        <dbReference type="ARBA" id="ARBA00023015"/>
    </source>
</evidence>
<keyword evidence="4" id="KW-0804">Transcription</keyword>
<evidence type="ECO:0000313" key="7">
    <source>
        <dbReference type="EMBL" id="HIU59156.1"/>
    </source>
</evidence>
<dbReference type="InterPro" id="IPR013324">
    <property type="entry name" value="RNA_pol_sigma_r3/r4-like"/>
</dbReference>
<dbReference type="InterPro" id="IPR036388">
    <property type="entry name" value="WH-like_DNA-bd_sf"/>
</dbReference>
<protein>
    <submittedName>
        <fullName evidence="7">Sigma-70 family RNA polymerase sigma factor</fullName>
    </submittedName>
</protein>
<accession>A0A9D1MF97</accession>
<comment type="similarity">
    <text evidence="1">Belongs to the sigma-70 factor family. ECF subfamily.</text>
</comment>
<dbReference type="EMBL" id="DVMZ01000093">
    <property type="protein sequence ID" value="HIU59156.1"/>
    <property type="molecule type" value="Genomic_DNA"/>
</dbReference>
<evidence type="ECO:0000313" key="8">
    <source>
        <dbReference type="Proteomes" id="UP000824081"/>
    </source>
</evidence>
<dbReference type="AlphaFoldDB" id="A0A9D1MF97"/>
<name>A0A9D1MF97_9FIRM</name>
<reference evidence="7" key="2">
    <citation type="journal article" date="2021" name="PeerJ">
        <title>Extensive microbial diversity within the chicken gut microbiome revealed by metagenomics and culture.</title>
        <authorList>
            <person name="Gilroy R."/>
            <person name="Ravi A."/>
            <person name="Getino M."/>
            <person name="Pursley I."/>
            <person name="Horton D.L."/>
            <person name="Alikhan N.F."/>
            <person name="Baker D."/>
            <person name="Gharbi K."/>
            <person name="Hall N."/>
            <person name="Watson M."/>
            <person name="Adriaenssens E.M."/>
            <person name="Foster-Nyarko E."/>
            <person name="Jarju S."/>
            <person name="Secka A."/>
            <person name="Antonio M."/>
            <person name="Oren A."/>
            <person name="Chaudhuri R.R."/>
            <person name="La Ragione R."/>
            <person name="Hildebrand F."/>
            <person name="Pallen M.J."/>
        </authorList>
    </citation>
    <scope>NUCLEOTIDE SEQUENCE</scope>
    <source>
        <strain evidence="7">11687</strain>
    </source>
</reference>
<feature type="domain" description="RNA polymerase sigma factor 70 region 4 type 2" evidence="6">
    <location>
        <begin position="97"/>
        <end position="149"/>
    </location>
</feature>
<dbReference type="SUPFAM" id="SSF88659">
    <property type="entry name" value="Sigma3 and sigma4 domains of RNA polymerase sigma factors"/>
    <property type="match status" value="1"/>
</dbReference>
<evidence type="ECO:0000259" key="5">
    <source>
        <dbReference type="Pfam" id="PF04542"/>
    </source>
</evidence>
<dbReference type="GO" id="GO:0006352">
    <property type="term" value="P:DNA-templated transcription initiation"/>
    <property type="evidence" value="ECO:0007669"/>
    <property type="project" value="InterPro"/>
</dbReference>
<gene>
    <name evidence="7" type="ORF">IAC57_03540</name>
</gene>
<dbReference type="Gene3D" id="1.10.1740.10">
    <property type="match status" value="1"/>
</dbReference>
<dbReference type="InterPro" id="IPR013249">
    <property type="entry name" value="RNA_pol_sigma70_r4_t2"/>
</dbReference>
<dbReference type="InterPro" id="IPR039425">
    <property type="entry name" value="RNA_pol_sigma-70-like"/>
</dbReference>
<evidence type="ECO:0000256" key="3">
    <source>
        <dbReference type="ARBA" id="ARBA00023082"/>
    </source>
</evidence>
<sequence>MEKIYMEYSDKVLRYVRSKISDPQDAEDVCSAVFLKVQKGLSLYDHAKSSFSTWIYSIARNAVIDFYRRSRETAPLDEEIACTENGFEDICNDEMLDLLASALESLSPRESDVIVLHYYSGKSLKEIAASMQMSYSNMKLLHQKALSKLKKLLQFKEE</sequence>
<dbReference type="PANTHER" id="PTHR43133:SF51">
    <property type="entry name" value="RNA POLYMERASE SIGMA FACTOR"/>
    <property type="match status" value="1"/>
</dbReference>
<evidence type="ECO:0000256" key="4">
    <source>
        <dbReference type="ARBA" id="ARBA00023163"/>
    </source>
</evidence>
<organism evidence="7 8">
    <name type="scientific">Candidatus Scatosoma pullistercoris</name>
    <dbReference type="NCBI Taxonomy" id="2840934"/>
    <lineage>
        <taxon>Bacteria</taxon>
        <taxon>Bacillati</taxon>
        <taxon>Bacillota</taxon>
        <taxon>Clostridia</taxon>
        <taxon>Candidatus Scatosoma</taxon>
    </lineage>
</organism>
<evidence type="ECO:0000259" key="6">
    <source>
        <dbReference type="Pfam" id="PF08281"/>
    </source>
</evidence>
<proteinExistence type="inferred from homology"/>
<dbReference type="NCBIfam" id="TIGR02937">
    <property type="entry name" value="sigma70-ECF"/>
    <property type="match status" value="1"/>
</dbReference>
<reference evidence="7" key="1">
    <citation type="submission" date="2020-10" db="EMBL/GenBank/DDBJ databases">
        <authorList>
            <person name="Gilroy R."/>
        </authorList>
    </citation>
    <scope>NUCLEOTIDE SEQUENCE</scope>
    <source>
        <strain evidence="7">11687</strain>
    </source>
</reference>
<keyword evidence="2" id="KW-0805">Transcription regulation</keyword>
<keyword evidence="3" id="KW-0731">Sigma factor</keyword>
<evidence type="ECO:0000256" key="1">
    <source>
        <dbReference type="ARBA" id="ARBA00010641"/>
    </source>
</evidence>
<dbReference type="Proteomes" id="UP000824081">
    <property type="component" value="Unassembled WGS sequence"/>
</dbReference>
<dbReference type="PANTHER" id="PTHR43133">
    <property type="entry name" value="RNA POLYMERASE ECF-TYPE SIGMA FACTO"/>
    <property type="match status" value="1"/>
</dbReference>
<comment type="caution">
    <text evidence="7">The sequence shown here is derived from an EMBL/GenBank/DDBJ whole genome shotgun (WGS) entry which is preliminary data.</text>
</comment>
<dbReference type="SUPFAM" id="SSF88946">
    <property type="entry name" value="Sigma2 domain of RNA polymerase sigma factors"/>
    <property type="match status" value="1"/>
</dbReference>
<dbReference type="Pfam" id="PF04542">
    <property type="entry name" value="Sigma70_r2"/>
    <property type="match status" value="1"/>
</dbReference>
<dbReference type="InterPro" id="IPR013325">
    <property type="entry name" value="RNA_pol_sigma_r2"/>
</dbReference>
<dbReference type="InterPro" id="IPR014284">
    <property type="entry name" value="RNA_pol_sigma-70_dom"/>
</dbReference>
<dbReference type="InterPro" id="IPR007627">
    <property type="entry name" value="RNA_pol_sigma70_r2"/>
</dbReference>
<dbReference type="GO" id="GO:0016987">
    <property type="term" value="F:sigma factor activity"/>
    <property type="evidence" value="ECO:0007669"/>
    <property type="project" value="UniProtKB-KW"/>
</dbReference>
<dbReference type="GO" id="GO:0003677">
    <property type="term" value="F:DNA binding"/>
    <property type="evidence" value="ECO:0007669"/>
    <property type="project" value="InterPro"/>
</dbReference>
<dbReference type="Pfam" id="PF08281">
    <property type="entry name" value="Sigma70_r4_2"/>
    <property type="match status" value="1"/>
</dbReference>
<dbReference type="Gene3D" id="1.10.10.10">
    <property type="entry name" value="Winged helix-like DNA-binding domain superfamily/Winged helix DNA-binding domain"/>
    <property type="match status" value="1"/>
</dbReference>
<dbReference type="CDD" id="cd06171">
    <property type="entry name" value="Sigma70_r4"/>
    <property type="match status" value="1"/>
</dbReference>